<comment type="caution">
    <text evidence="2">The sequence shown here is derived from an EMBL/GenBank/DDBJ whole genome shotgun (WGS) entry which is preliminary data.</text>
</comment>
<dbReference type="RefSeq" id="WP_184312755.1">
    <property type="nucleotide sequence ID" value="NZ_JACHEN010000035.1"/>
</dbReference>
<dbReference type="AlphaFoldDB" id="A0A841KXA9"/>
<sequence>MKNSIYLEIPFIPKKTVTTMIIDGRAPAIVSNSLEKMGIHILKAPCCEELYPAISYHPDILLHPVNERDIVIAPNVYNELAPVITQLGLHAIRGNTNLKSNYPHNIAYNVARLSNFAIHCFKYTDPILLELLQQQGVEFIDVKQGYSKCSICIVNERAIITADHGIAKAVKKHGIETLLISPGYISLTGLSYGFIGGASGLLGKDQIAFSGKLTHHPDYGRIINFLDEQQMNPIFLSDDEAIDIGSMIPILQMAA</sequence>
<proteinExistence type="predicted"/>
<keyword evidence="3" id="KW-1185">Reference proteome</keyword>
<dbReference type="Pfam" id="PF21778">
    <property type="entry name" value="DUF6873"/>
    <property type="match status" value="1"/>
</dbReference>
<evidence type="ECO:0000313" key="2">
    <source>
        <dbReference type="EMBL" id="MBB6218264.1"/>
    </source>
</evidence>
<evidence type="ECO:0000259" key="1">
    <source>
        <dbReference type="Pfam" id="PF21778"/>
    </source>
</evidence>
<accession>A0A841KXA9</accession>
<dbReference type="InterPro" id="IPR049238">
    <property type="entry name" value="DUF6873"/>
</dbReference>
<gene>
    <name evidence="2" type="ORF">HNQ80_004423</name>
</gene>
<protein>
    <recommendedName>
        <fullName evidence="1">DUF6873 domain-containing protein</fullName>
    </recommendedName>
</protein>
<organism evidence="2 3">
    <name type="scientific">Anaerosolibacter carboniphilus</name>
    <dbReference type="NCBI Taxonomy" id="1417629"/>
    <lineage>
        <taxon>Bacteria</taxon>
        <taxon>Bacillati</taxon>
        <taxon>Bacillota</taxon>
        <taxon>Clostridia</taxon>
        <taxon>Peptostreptococcales</taxon>
        <taxon>Thermotaleaceae</taxon>
        <taxon>Anaerosolibacter</taxon>
    </lineage>
</organism>
<name>A0A841KXA9_9FIRM</name>
<dbReference type="EMBL" id="JACHEN010000035">
    <property type="protein sequence ID" value="MBB6218264.1"/>
    <property type="molecule type" value="Genomic_DNA"/>
</dbReference>
<evidence type="ECO:0000313" key="3">
    <source>
        <dbReference type="Proteomes" id="UP000579281"/>
    </source>
</evidence>
<dbReference type="Proteomes" id="UP000579281">
    <property type="component" value="Unassembled WGS sequence"/>
</dbReference>
<feature type="domain" description="DUF6873" evidence="1">
    <location>
        <begin position="21"/>
        <end position="248"/>
    </location>
</feature>
<reference evidence="2 3" key="1">
    <citation type="submission" date="2020-08" db="EMBL/GenBank/DDBJ databases">
        <title>Genomic Encyclopedia of Type Strains, Phase IV (KMG-IV): sequencing the most valuable type-strain genomes for metagenomic binning, comparative biology and taxonomic classification.</title>
        <authorList>
            <person name="Goeker M."/>
        </authorList>
    </citation>
    <scope>NUCLEOTIDE SEQUENCE [LARGE SCALE GENOMIC DNA]</scope>
    <source>
        <strain evidence="2 3">DSM 103526</strain>
    </source>
</reference>